<dbReference type="Proteomes" id="UP000606172">
    <property type="component" value="Unassembled WGS sequence"/>
</dbReference>
<dbReference type="GO" id="GO:0051087">
    <property type="term" value="F:protein-folding chaperone binding"/>
    <property type="evidence" value="ECO:0007669"/>
    <property type="project" value="InterPro"/>
</dbReference>
<dbReference type="RefSeq" id="WP_204031780.1">
    <property type="nucleotide sequence ID" value="NZ_BOOW01000049.1"/>
</dbReference>
<dbReference type="Pfam" id="PF01025">
    <property type="entry name" value="GrpE"/>
    <property type="match status" value="1"/>
</dbReference>
<feature type="region of interest" description="Disordered" evidence="2">
    <location>
        <begin position="1"/>
        <end position="24"/>
    </location>
</feature>
<dbReference type="PROSITE" id="PS01071">
    <property type="entry name" value="GRPE"/>
    <property type="match status" value="1"/>
</dbReference>
<feature type="compositionally biased region" description="Basic and acidic residues" evidence="2">
    <location>
        <begin position="197"/>
        <end position="222"/>
    </location>
</feature>
<keyword evidence="4" id="KW-1185">Reference proteome</keyword>
<dbReference type="GO" id="GO:0000774">
    <property type="term" value="F:adenyl-nucleotide exchange factor activity"/>
    <property type="evidence" value="ECO:0007669"/>
    <property type="project" value="InterPro"/>
</dbReference>
<name>A0A919RR78_9ACTN</name>
<reference evidence="3" key="1">
    <citation type="submission" date="2021-01" db="EMBL/GenBank/DDBJ databases">
        <title>Whole genome shotgun sequence of Sinosporangium siamense NBRC 109515.</title>
        <authorList>
            <person name="Komaki H."/>
            <person name="Tamura T."/>
        </authorList>
    </citation>
    <scope>NUCLEOTIDE SEQUENCE</scope>
    <source>
        <strain evidence="3">NBRC 109515</strain>
    </source>
</reference>
<dbReference type="InterPro" id="IPR009012">
    <property type="entry name" value="GrpE_head"/>
</dbReference>
<evidence type="ECO:0000256" key="1">
    <source>
        <dbReference type="ARBA" id="ARBA00023186"/>
    </source>
</evidence>
<gene>
    <name evidence="3" type="ORF">Ssi02_69900</name>
</gene>
<evidence type="ECO:0008006" key="5">
    <source>
        <dbReference type="Google" id="ProtNLM"/>
    </source>
</evidence>
<evidence type="ECO:0000313" key="4">
    <source>
        <dbReference type="Proteomes" id="UP000606172"/>
    </source>
</evidence>
<organism evidence="3 4">
    <name type="scientific">Sinosporangium siamense</name>
    <dbReference type="NCBI Taxonomy" id="1367973"/>
    <lineage>
        <taxon>Bacteria</taxon>
        <taxon>Bacillati</taxon>
        <taxon>Actinomycetota</taxon>
        <taxon>Actinomycetes</taxon>
        <taxon>Streptosporangiales</taxon>
        <taxon>Streptosporangiaceae</taxon>
        <taxon>Sinosporangium</taxon>
    </lineage>
</organism>
<protein>
    <recommendedName>
        <fullName evidence="5">HSP-70 cofactor</fullName>
    </recommendedName>
</protein>
<accession>A0A919RR78</accession>
<dbReference type="AlphaFoldDB" id="A0A919RR78"/>
<sequence>MSEMPPVVDGTSPSPDSPPSTAADPITLALGHLTAELKREHDRAAHREAIIDRLHADNRELRHGLLQEALTPVRAGLYRLYDMASREAARLAGEGGELAHMRVLLSAIADEVAEVLARTGAERLETAPGEPFDPARHRAVARDAGPGGHVTAVHAEGFRLGDRVLRKTEVTIGTAPMTPEIPPGAEQGAPGETTNGGDRKPPREATHGAGREPAHEPARGGDRAAAGESAHGGERGTAGEAPAPHETEG</sequence>
<proteinExistence type="predicted"/>
<dbReference type="GO" id="GO:0042803">
    <property type="term" value="F:protein homodimerization activity"/>
    <property type="evidence" value="ECO:0007669"/>
    <property type="project" value="InterPro"/>
</dbReference>
<evidence type="ECO:0000256" key="2">
    <source>
        <dbReference type="SAM" id="MobiDB-lite"/>
    </source>
</evidence>
<dbReference type="GO" id="GO:0006457">
    <property type="term" value="P:protein folding"/>
    <property type="evidence" value="ECO:0007669"/>
    <property type="project" value="InterPro"/>
</dbReference>
<evidence type="ECO:0000313" key="3">
    <source>
        <dbReference type="EMBL" id="GII96759.1"/>
    </source>
</evidence>
<feature type="region of interest" description="Disordered" evidence="2">
    <location>
        <begin position="172"/>
        <end position="249"/>
    </location>
</feature>
<dbReference type="PRINTS" id="PR00773">
    <property type="entry name" value="GRPEPROTEIN"/>
</dbReference>
<dbReference type="EMBL" id="BOOW01000049">
    <property type="protein sequence ID" value="GII96759.1"/>
    <property type="molecule type" value="Genomic_DNA"/>
</dbReference>
<comment type="caution">
    <text evidence="3">The sequence shown here is derived from an EMBL/GenBank/DDBJ whole genome shotgun (WGS) entry which is preliminary data.</text>
</comment>
<dbReference type="Gene3D" id="2.30.22.10">
    <property type="entry name" value="Head domain of nucleotide exchange factor GrpE"/>
    <property type="match status" value="1"/>
</dbReference>
<keyword evidence="1" id="KW-0143">Chaperone</keyword>
<dbReference type="SUPFAM" id="SSF51064">
    <property type="entry name" value="Head domain of nucleotide exchange factor GrpE"/>
    <property type="match status" value="1"/>
</dbReference>
<dbReference type="InterPro" id="IPR000740">
    <property type="entry name" value="GrpE"/>
</dbReference>